<dbReference type="PROSITE" id="PS50005">
    <property type="entry name" value="TPR"/>
    <property type="match status" value="2"/>
</dbReference>
<dbReference type="AlphaFoldDB" id="A0A917A004"/>
<dbReference type="PANTHER" id="PTHR44858:SF1">
    <property type="entry name" value="UDP-N-ACETYLGLUCOSAMINE--PEPTIDE N-ACETYLGLUCOSAMINYLTRANSFERASE SPINDLY-RELATED"/>
    <property type="match status" value="1"/>
</dbReference>
<name>A0A917A004_9FLAO</name>
<dbReference type="EMBL" id="BMGL01000012">
    <property type="protein sequence ID" value="GGE19432.1"/>
    <property type="molecule type" value="Genomic_DNA"/>
</dbReference>
<evidence type="ECO:0000313" key="4">
    <source>
        <dbReference type="EMBL" id="GGE19432.1"/>
    </source>
</evidence>
<dbReference type="Gene3D" id="2.20.110.10">
    <property type="entry name" value="Histone H3 K4-specific methyltransferase SET7/9 N-terminal domain"/>
    <property type="match status" value="2"/>
</dbReference>
<evidence type="ECO:0000313" key="5">
    <source>
        <dbReference type="Proteomes" id="UP000599688"/>
    </source>
</evidence>
<proteinExistence type="predicted"/>
<keyword evidence="5" id="KW-1185">Reference proteome</keyword>
<feature type="repeat" description="TPR" evidence="3">
    <location>
        <begin position="261"/>
        <end position="294"/>
    </location>
</feature>
<dbReference type="Pfam" id="PF00515">
    <property type="entry name" value="TPR_1"/>
    <property type="match status" value="1"/>
</dbReference>
<protein>
    <recommendedName>
        <fullName evidence="6">Antitoxin component YwqK of the YwqJK toxin-antitoxin module</fullName>
    </recommendedName>
</protein>
<evidence type="ECO:0000256" key="1">
    <source>
        <dbReference type="ARBA" id="ARBA00022737"/>
    </source>
</evidence>
<evidence type="ECO:0000256" key="3">
    <source>
        <dbReference type="PROSITE-ProRule" id="PRU00339"/>
    </source>
</evidence>
<accession>A0A917A004</accession>
<dbReference type="InterPro" id="IPR011652">
    <property type="entry name" value="MORN_2"/>
</dbReference>
<dbReference type="PROSITE" id="PS50293">
    <property type="entry name" value="TPR_REGION"/>
    <property type="match status" value="1"/>
</dbReference>
<dbReference type="InterPro" id="IPR011990">
    <property type="entry name" value="TPR-like_helical_dom_sf"/>
</dbReference>
<dbReference type="InterPro" id="IPR050498">
    <property type="entry name" value="Ycf3"/>
</dbReference>
<gene>
    <name evidence="4" type="ORF">GCM10010831_20700</name>
</gene>
<feature type="repeat" description="TPR" evidence="3">
    <location>
        <begin position="227"/>
        <end position="260"/>
    </location>
</feature>
<dbReference type="PANTHER" id="PTHR44858">
    <property type="entry name" value="TETRATRICOPEPTIDE REPEAT PROTEIN 6"/>
    <property type="match status" value="1"/>
</dbReference>
<dbReference type="Gene3D" id="1.25.40.10">
    <property type="entry name" value="Tetratricopeptide repeat domain"/>
    <property type="match status" value="1"/>
</dbReference>
<dbReference type="SUPFAM" id="SSF82185">
    <property type="entry name" value="Histone H3 K4-specific methyltransferase SET7/9 N-terminal domain"/>
    <property type="match status" value="1"/>
</dbReference>
<organism evidence="4 5">
    <name type="scientific">Psychroflexus salis</name>
    <dbReference type="NCBI Taxonomy" id="1526574"/>
    <lineage>
        <taxon>Bacteria</taxon>
        <taxon>Pseudomonadati</taxon>
        <taxon>Bacteroidota</taxon>
        <taxon>Flavobacteriia</taxon>
        <taxon>Flavobacteriales</taxon>
        <taxon>Flavobacteriaceae</taxon>
        <taxon>Psychroflexus</taxon>
    </lineage>
</organism>
<keyword evidence="1" id="KW-0677">Repeat</keyword>
<evidence type="ECO:0000256" key="2">
    <source>
        <dbReference type="ARBA" id="ARBA00022803"/>
    </source>
</evidence>
<dbReference type="InterPro" id="IPR019734">
    <property type="entry name" value="TPR_rpt"/>
</dbReference>
<sequence length="367" mass="42228">MLHAQKQEVIYEVDGIVVQSVYLIELKDLTEKDIHSIQEVDDPSKIDRLGYHQVKKLVQITTKNFVNRPDSLKQIPSSKQMQRIKGKWHLNNKPNPYSGPFRDYYVNGKLQGKGTFKDGKLDGERWLFFEDGKVSEQMQYKNGFPDGKEVRYFLDGEIKQIGFYENGYEVGEWKKFHPNGNLKQVSFFSENGKLNGEVKSYYSTGALKGSSNFVNGELVETKKEKKLQQLYEAGEQYFKLANFSKAIEEFSHCIKLKSTWNDAYFARGTAYLNNNQFEKALADFNQAIQIEPLDAYAYTNRAFTLLRKQEFEDANKPESDHKSPIFGSSKVDVTVEAIDQICKDLQKAKGLGDESRMLLEALLNYCN</sequence>
<reference evidence="4 5" key="1">
    <citation type="journal article" date="2014" name="Int. J. Syst. Evol. Microbiol.">
        <title>Complete genome sequence of Corynebacterium casei LMG S-19264T (=DSM 44701T), isolated from a smear-ripened cheese.</title>
        <authorList>
            <consortium name="US DOE Joint Genome Institute (JGI-PGF)"/>
            <person name="Walter F."/>
            <person name="Albersmeier A."/>
            <person name="Kalinowski J."/>
            <person name="Ruckert C."/>
        </authorList>
    </citation>
    <scope>NUCLEOTIDE SEQUENCE [LARGE SCALE GENOMIC DNA]</scope>
    <source>
        <strain evidence="4 5">CGMCC 1.12925</strain>
    </source>
</reference>
<dbReference type="Pfam" id="PF07661">
    <property type="entry name" value="MORN_2"/>
    <property type="match status" value="5"/>
</dbReference>
<dbReference type="SMART" id="SM00028">
    <property type="entry name" value="TPR"/>
    <property type="match status" value="2"/>
</dbReference>
<keyword evidence="2 3" id="KW-0802">TPR repeat</keyword>
<dbReference type="SUPFAM" id="SSF48452">
    <property type="entry name" value="TPR-like"/>
    <property type="match status" value="1"/>
</dbReference>
<comment type="caution">
    <text evidence="4">The sequence shown here is derived from an EMBL/GenBank/DDBJ whole genome shotgun (WGS) entry which is preliminary data.</text>
</comment>
<dbReference type="Proteomes" id="UP000599688">
    <property type="component" value="Unassembled WGS sequence"/>
</dbReference>
<evidence type="ECO:0008006" key="6">
    <source>
        <dbReference type="Google" id="ProtNLM"/>
    </source>
</evidence>